<keyword evidence="4" id="KW-1185">Reference proteome</keyword>
<protein>
    <recommendedName>
        <fullName evidence="6">DUF4892 domain-containing protein</fullName>
    </recommendedName>
</protein>
<gene>
    <name evidence="2" type="ORF">MGA5115_03062</name>
    <name evidence="3" type="ORF">MGA5116_02466</name>
</gene>
<dbReference type="RefSeq" id="WP_067038070.1">
    <property type="nucleotide sequence ID" value="NZ_FLRA01000023.1"/>
</dbReference>
<evidence type="ECO:0000313" key="4">
    <source>
        <dbReference type="Proteomes" id="UP000092840"/>
    </source>
</evidence>
<evidence type="ECO:0000256" key="1">
    <source>
        <dbReference type="SAM" id="SignalP"/>
    </source>
</evidence>
<dbReference type="Proteomes" id="UP000092840">
    <property type="component" value="Unassembled WGS sequence"/>
</dbReference>
<evidence type="ECO:0008006" key="6">
    <source>
        <dbReference type="Google" id="ProtNLM"/>
    </source>
</evidence>
<keyword evidence="1" id="KW-0732">Signal</keyword>
<accession>A0A1C3JUI4</accession>
<dbReference type="EMBL" id="FLRB01000013">
    <property type="protein sequence ID" value="SBT21856.1"/>
    <property type="molecule type" value="Genomic_DNA"/>
</dbReference>
<sequence length="266" mass="29947">MFRVIGAMMSSLLLTSASTVLFAQDTEIPVYRGANIVKSKPVEKSYIEIPLAKIYRSGRGWEPKKIELVEGTAVQTLYKIGRNVPMETVEEFYQEAIQNLSDVEMLFTCQSRSCGSSNAWANNFFNDYLLYGSDSSQSLWVLRDQSMHYWVVYLNRRGAGDIMVRIDEVVPSGNDLGINILAQLNATDVPRIRRFLSDLETLDGLVAFVTSEADNRSAIRVGDAYIEEIQRTLNPSELSSIRFINLANMGDSTYGSHRVIFVRDSN</sequence>
<dbReference type="InterPro" id="IPR032608">
    <property type="entry name" value="DUF4892"/>
</dbReference>
<feature type="chain" id="PRO_5008677077" description="DUF4892 domain-containing protein" evidence="1">
    <location>
        <begin position="24"/>
        <end position="266"/>
    </location>
</feature>
<reference evidence="2 5" key="1">
    <citation type="submission" date="2016-06" db="EMBL/GenBank/DDBJ databases">
        <authorList>
            <person name="Kjaerup R.B."/>
            <person name="Dalgaard T.S."/>
            <person name="Juul-Madsen H.R."/>
        </authorList>
    </citation>
    <scope>NUCLEOTIDE SEQUENCE [LARGE SCALE GENOMIC DNA]</scope>
    <source>
        <strain evidence="2 5">CECT 5115</strain>
    </source>
</reference>
<name>A0A1C3JUI4_9GAMM</name>
<reference evidence="3 4" key="2">
    <citation type="submission" date="2016-06" db="EMBL/GenBank/DDBJ databases">
        <authorList>
            <person name="Rodrigo-Torres L."/>
            <person name="Arahal D.R."/>
        </authorList>
    </citation>
    <scope>NUCLEOTIDE SEQUENCE [LARGE SCALE GENOMIC DNA]</scope>
    <source>
        <strain evidence="3 4">CECT 5116</strain>
    </source>
</reference>
<evidence type="ECO:0000313" key="3">
    <source>
        <dbReference type="EMBL" id="SBT21856.1"/>
    </source>
</evidence>
<proteinExistence type="predicted"/>
<evidence type="ECO:0000313" key="2">
    <source>
        <dbReference type="EMBL" id="SBT18901.1"/>
    </source>
</evidence>
<dbReference type="Proteomes" id="UP000092871">
    <property type="component" value="Unassembled WGS sequence"/>
</dbReference>
<dbReference type="EMBL" id="FLRA01000023">
    <property type="protein sequence ID" value="SBT18901.1"/>
    <property type="molecule type" value="Genomic_DNA"/>
</dbReference>
<feature type="signal peptide" evidence="1">
    <location>
        <begin position="1"/>
        <end position="23"/>
    </location>
</feature>
<dbReference type="AlphaFoldDB" id="A0A1C3JUI4"/>
<organism evidence="2 5">
    <name type="scientific">Marinomonas gallaica</name>
    <dbReference type="NCBI Taxonomy" id="1806667"/>
    <lineage>
        <taxon>Bacteria</taxon>
        <taxon>Pseudomonadati</taxon>
        <taxon>Pseudomonadota</taxon>
        <taxon>Gammaproteobacteria</taxon>
        <taxon>Oceanospirillales</taxon>
        <taxon>Oceanospirillaceae</taxon>
        <taxon>Marinomonas</taxon>
    </lineage>
</organism>
<evidence type="ECO:0000313" key="5">
    <source>
        <dbReference type="Proteomes" id="UP000092871"/>
    </source>
</evidence>
<dbReference type="Pfam" id="PF16234">
    <property type="entry name" value="DUF4892"/>
    <property type="match status" value="1"/>
</dbReference>